<reference evidence="1" key="1">
    <citation type="submission" date="2020-04" db="EMBL/GenBank/DDBJ databases">
        <authorList>
            <person name="Chiriac C."/>
            <person name="Salcher M."/>
            <person name="Ghai R."/>
            <person name="Kavagutti S V."/>
        </authorList>
    </citation>
    <scope>NUCLEOTIDE SEQUENCE</scope>
</reference>
<evidence type="ECO:0000313" key="1">
    <source>
        <dbReference type="EMBL" id="CAB4151146.1"/>
    </source>
</evidence>
<name>A0A6J5N1N0_9CAUD</name>
<sequence>MGQQIANAPLGSFQVKTIYDDLGNAIQEISTTSLLSSRIDEGATYMYLGYAQPGTAESAAEWRISRFTLANVSGMQWADGDTLFNNVWSDRASLVYS</sequence>
<organism evidence="1">
    <name type="scientific">uncultured Caudovirales phage</name>
    <dbReference type="NCBI Taxonomy" id="2100421"/>
    <lineage>
        <taxon>Viruses</taxon>
        <taxon>Duplodnaviria</taxon>
        <taxon>Heunggongvirae</taxon>
        <taxon>Uroviricota</taxon>
        <taxon>Caudoviricetes</taxon>
        <taxon>Peduoviridae</taxon>
        <taxon>Maltschvirus</taxon>
        <taxon>Maltschvirus maltsch</taxon>
    </lineage>
</organism>
<proteinExistence type="predicted"/>
<gene>
    <name evidence="1" type="ORF">UFOVP591_3</name>
</gene>
<protein>
    <submittedName>
        <fullName evidence="1">Uncharacterized protein</fullName>
    </submittedName>
</protein>
<dbReference type="EMBL" id="LR796555">
    <property type="protein sequence ID" value="CAB4151146.1"/>
    <property type="molecule type" value="Genomic_DNA"/>
</dbReference>
<accession>A0A6J5N1N0</accession>